<evidence type="ECO:0000259" key="3">
    <source>
        <dbReference type="Pfam" id="PF02909"/>
    </source>
</evidence>
<dbReference type="InterPro" id="IPR036271">
    <property type="entry name" value="Tet_transcr_reg_TetR-rel_C_sf"/>
</dbReference>
<dbReference type="InterPro" id="IPR009057">
    <property type="entry name" value="Homeodomain-like_sf"/>
</dbReference>
<evidence type="ECO:0000313" key="4">
    <source>
        <dbReference type="EMBL" id="HIZ37802.1"/>
    </source>
</evidence>
<organism evidence="4 5">
    <name type="scientific">Candidatus Ruania gallistercoris</name>
    <dbReference type="NCBI Taxonomy" id="2838746"/>
    <lineage>
        <taxon>Bacteria</taxon>
        <taxon>Bacillati</taxon>
        <taxon>Actinomycetota</taxon>
        <taxon>Actinomycetes</taxon>
        <taxon>Micrococcales</taxon>
        <taxon>Ruaniaceae</taxon>
        <taxon>Ruania</taxon>
    </lineage>
</organism>
<dbReference type="Gene3D" id="1.10.357.10">
    <property type="entry name" value="Tetracycline Repressor, domain 2"/>
    <property type="match status" value="1"/>
</dbReference>
<dbReference type="EMBL" id="DXBY01000322">
    <property type="protein sequence ID" value="HIZ37802.1"/>
    <property type="molecule type" value="Genomic_DNA"/>
</dbReference>
<dbReference type="SUPFAM" id="SSF46689">
    <property type="entry name" value="Homeodomain-like"/>
    <property type="match status" value="1"/>
</dbReference>
<keyword evidence="2" id="KW-0804">Transcription</keyword>
<evidence type="ECO:0000313" key="5">
    <source>
        <dbReference type="Proteomes" id="UP000824037"/>
    </source>
</evidence>
<evidence type="ECO:0000256" key="1">
    <source>
        <dbReference type="ARBA" id="ARBA00023015"/>
    </source>
</evidence>
<gene>
    <name evidence="4" type="ORF">H9815_18655</name>
</gene>
<sequence>MADAEGIATITLRSVALRAGVALRTLQREAGSRDRLVAAMVQHVLSASSPPPTRAEDPIGTLTQLAEHEWTTYQAHPWLVSVMASTRPPLVPAVLRTSGAAIEVFITMGLDSKTALNRYLALSAYVQGMGLLLTAEHQESVRPGTSDHAWWSEEIRQLSRTGETVRHRWLAELADQPQAHAFDANTCFRDGLHRVIPGLVHPAPA</sequence>
<dbReference type="Proteomes" id="UP000824037">
    <property type="component" value="Unassembled WGS sequence"/>
</dbReference>
<proteinExistence type="predicted"/>
<dbReference type="GO" id="GO:0045892">
    <property type="term" value="P:negative regulation of DNA-templated transcription"/>
    <property type="evidence" value="ECO:0007669"/>
    <property type="project" value="InterPro"/>
</dbReference>
<dbReference type="SUPFAM" id="SSF48498">
    <property type="entry name" value="Tetracyclin repressor-like, C-terminal domain"/>
    <property type="match status" value="1"/>
</dbReference>
<protein>
    <submittedName>
        <fullName evidence="4">TetR/AcrR family transcriptional regulator C-terminal domain-containing protein</fullName>
    </submittedName>
</protein>
<comment type="caution">
    <text evidence="4">The sequence shown here is derived from an EMBL/GenBank/DDBJ whole genome shotgun (WGS) entry which is preliminary data.</text>
</comment>
<dbReference type="AlphaFoldDB" id="A0A9D2EIF0"/>
<name>A0A9D2EIF0_9MICO</name>
<dbReference type="Gene3D" id="1.10.10.60">
    <property type="entry name" value="Homeodomain-like"/>
    <property type="match status" value="1"/>
</dbReference>
<dbReference type="Pfam" id="PF02909">
    <property type="entry name" value="TetR_C_1"/>
    <property type="match status" value="1"/>
</dbReference>
<evidence type="ECO:0000256" key="2">
    <source>
        <dbReference type="ARBA" id="ARBA00023163"/>
    </source>
</evidence>
<dbReference type="InterPro" id="IPR004111">
    <property type="entry name" value="Repressor_TetR_C"/>
</dbReference>
<reference evidence="4" key="1">
    <citation type="journal article" date="2021" name="PeerJ">
        <title>Extensive microbial diversity within the chicken gut microbiome revealed by metagenomics and culture.</title>
        <authorList>
            <person name="Gilroy R."/>
            <person name="Ravi A."/>
            <person name="Getino M."/>
            <person name="Pursley I."/>
            <person name="Horton D.L."/>
            <person name="Alikhan N.F."/>
            <person name="Baker D."/>
            <person name="Gharbi K."/>
            <person name="Hall N."/>
            <person name="Watson M."/>
            <person name="Adriaenssens E.M."/>
            <person name="Foster-Nyarko E."/>
            <person name="Jarju S."/>
            <person name="Secka A."/>
            <person name="Antonio M."/>
            <person name="Oren A."/>
            <person name="Chaudhuri R.R."/>
            <person name="La Ragione R."/>
            <person name="Hildebrand F."/>
            <person name="Pallen M.J."/>
        </authorList>
    </citation>
    <scope>NUCLEOTIDE SEQUENCE</scope>
    <source>
        <strain evidence="4">ChiGjej4B4-7305</strain>
    </source>
</reference>
<feature type="domain" description="Tetracycline repressor TetR C-terminal" evidence="3">
    <location>
        <begin position="61"/>
        <end position="199"/>
    </location>
</feature>
<accession>A0A9D2EIF0</accession>
<reference evidence="4" key="2">
    <citation type="submission" date="2021-04" db="EMBL/GenBank/DDBJ databases">
        <authorList>
            <person name="Gilroy R."/>
        </authorList>
    </citation>
    <scope>NUCLEOTIDE SEQUENCE</scope>
    <source>
        <strain evidence="4">ChiGjej4B4-7305</strain>
    </source>
</reference>
<keyword evidence="1" id="KW-0805">Transcription regulation</keyword>